<dbReference type="GO" id="GO:0016705">
    <property type="term" value="F:oxidoreductase activity, acting on paired donors, with incorporation or reduction of molecular oxygen"/>
    <property type="evidence" value="ECO:0007669"/>
    <property type="project" value="InterPro"/>
</dbReference>
<name>A0A8J3I5T2_9CHLR</name>
<evidence type="ECO:0000313" key="3">
    <source>
        <dbReference type="Proteomes" id="UP000612362"/>
    </source>
</evidence>
<sequence>MTKGLTMQTNNESSVSTRERVGLALAGSDTVSAVDAIGKAESAGVRQIWMTQSTPLPDTLGIFTAAAMKTSSIRMGTAIVPTYPRHPLALAQQALTIADLAPDRLRLGVGPSHRPVMEGVYGLSMESPHEHLREYVAVLRALLWDGKVDFQGKYYTVKSTFPRPPRIPILVSALRENAFHLAGEISDGSLSWVCPPPYLLEKSLPAQRAGAAEVGRSVPPLVAHIPVAFSQDKQAVLAATRQQLGRYGKLPFYVKMFASAGFTIPSSGELPEDLVESLVLSGDDATIAERVRGYLDAGLDEVMLFPITIKDVSAEQVQLMRFIGQL</sequence>
<dbReference type="EMBL" id="BNJF01000002">
    <property type="protein sequence ID" value="GHO46627.1"/>
    <property type="molecule type" value="Genomic_DNA"/>
</dbReference>
<keyword evidence="3" id="KW-1185">Reference proteome</keyword>
<dbReference type="PANTHER" id="PTHR43244">
    <property type="match status" value="1"/>
</dbReference>
<dbReference type="SUPFAM" id="SSF51679">
    <property type="entry name" value="Bacterial luciferase-like"/>
    <property type="match status" value="1"/>
</dbReference>
<dbReference type="PANTHER" id="PTHR43244:SF2">
    <property type="entry name" value="CONSERVED HYPOTHETICAL ALANINE AND PROLINE-RICH PROTEIN"/>
    <property type="match status" value="1"/>
</dbReference>
<dbReference type="Pfam" id="PF00296">
    <property type="entry name" value="Bac_luciferase"/>
    <property type="match status" value="1"/>
</dbReference>
<dbReference type="InterPro" id="IPR011251">
    <property type="entry name" value="Luciferase-like_dom"/>
</dbReference>
<dbReference type="AlphaFoldDB" id="A0A8J3I5T2"/>
<reference evidence="2" key="1">
    <citation type="submission" date="2020-10" db="EMBL/GenBank/DDBJ databases">
        <title>Taxonomic study of unclassified bacteria belonging to the class Ktedonobacteria.</title>
        <authorList>
            <person name="Yabe S."/>
            <person name="Wang C.M."/>
            <person name="Zheng Y."/>
            <person name="Sakai Y."/>
            <person name="Cavaletti L."/>
            <person name="Monciardini P."/>
            <person name="Donadio S."/>
        </authorList>
    </citation>
    <scope>NUCLEOTIDE SEQUENCE</scope>
    <source>
        <strain evidence="2">SOSP1-1</strain>
    </source>
</reference>
<evidence type="ECO:0000313" key="2">
    <source>
        <dbReference type="EMBL" id="GHO46627.1"/>
    </source>
</evidence>
<dbReference type="Gene3D" id="3.20.20.30">
    <property type="entry name" value="Luciferase-like domain"/>
    <property type="match status" value="1"/>
</dbReference>
<accession>A0A8J3I5T2</accession>
<protein>
    <submittedName>
        <fullName evidence="2">LLM class F420-dependent oxidoreductase</fullName>
    </submittedName>
</protein>
<dbReference type="InterPro" id="IPR050564">
    <property type="entry name" value="F420-G6PD/mer"/>
</dbReference>
<evidence type="ECO:0000259" key="1">
    <source>
        <dbReference type="Pfam" id="PF00296"/>
    </source>
</evidence>
<proteinExistence type="predicted"/>
<comment type="caution">
    <text evidence="2">The sequence shown here is derived from an EMBL/GenBank/DDBJ whole genome shotgun (WGS) entry which is preliminary data.</text>
</comment>
<organism evidence="2 3">
    <name type="scientific">Ktedonospora formicarum</name>
    <dbReference type="NCBI Taxonomy" id="2778364"/>
    <lineage>
        <taxon>Bacteria</taxon>
        <taxon>Bacillati</taxon>
        <taxon>Chloroflexota</taxon>
        <taxon>Ktedonobacteria</taxon>
        <taxon>Ktedonobacterales</taxon>
        <taxon>Ktedonobacteraceae</taxon>
        <taxon>Ktedonospora</taxon>
    </lineage>
</organism>
<dbReference type="InterPro" id="IPR036661">
    <property type="entry name" value="Luciferase-like_sf"/>
</dbReference>
<dbReference type="Proteomes" id="UP000612362">
    <property type="component" value="Unassembled WGS sequence"/>
</dbReference>
<feature type="domain" description="Luciferase-like" evidence="1">
    <location>
        <begin position="29"/>
        <end position="300"/>
    </location>
</feature>
<gene>
    <name evidence="2" type="ORF">KSX_47900</name>
</gene>